<name>A0A0W0W379_9GAMM</name>
<evidence type="ECO:0000313" key="2">
    <source>
        <dbReference type="Proteomes" id="UP000054761"/>
    </source>
</evidence>
<gene>
    <name evidence="1" type="ORF">Lisr_1039</name>
</gene>
<reference evidence="1 2" key="1">
    <citation type="submission" date="2015-11" db="EMBL/GenBank/DDBJ databases">
        <title>Genomic analysis of 38 Legionella species identifies large and diverse effector repertoires.</title>
        <authorList>
            <person name="Burstein D."/>
            <person name="Amaro F."/>
            <person name="Zusman T."/>
            <person name="Lifshitz Z."/>
            <person name="Cohen O."/>
            <person name="Gilbert J.A."/>
            <person name="Pupko T."/>
            <person name="Shuman H.A."/>
            <person name="Segal G."/>
        </authorList>
    </citation>
    <scope>NUCLEOTIDE SEQUENCE [LARGE SCALE GENOMIC DNA]</scope>
    <source>
        <strain evidence="1 2">Bercovier 4</strain>
    </source>
</reference>
<accession>A0A0W0W379</accession>
<dbReference type="Proteomes" id="UP000054761">
    <property type="component" value="Unassembled WGS sequence"/>
</dbReference>
<dbReference type="PATRIC" id="fig|454.4.peg.1119"/>
<proteinExistence type="predicted"/>
<organism evidence="1 2">
    <name type="scientific">Legionella israelensis</name>
    <dbReference type="NCBI Taxonomy" id="454"/>
    <lineage>
        <taxon>Bacteria</taxon>
        <taxon>Pseudomonadati</taxon>
        <taxon>Pseudomonadota</taxon>
        <taxon>Gammaproteobacteria</taxon>
        <taxon>Legionellales</taxon>
        <taxon>Legionellaceae</taxon>
        <taxon>Legionella</taxon>
    </lineage>
</organism>
<dbReference type="STRING" id="454.Lisr_1039"/>
<protein>
    <submittedName>
        <fullName evidence="1">Uncharacterized protein</fullName>
    </submittedName>
</protein>
<evidence type="ECO:0000313" key="1">
    <source>
        <dbReference type="EMBL" id="KTD26828.1"/>
    </source>
</evidence>
<dbReference type="EMBL" id="LNYH01000052">
    <property type="protein sequence ID" value="KTD26828.1"/>
    <property type="molecule type" value="Genomic_DNA"/>
</dbReference>
<keyword evidence="2" id="KW-1185">Reference proteome</keyword>
<sequence>MKVELLPVQIQAKSLDVIKGQDCFSSFESFLKSPAGQMTEDQYHLTQQDYLEQSSLNFQWQKPSQYHYDQRQNFIETKANKDDFLGIDLVQDLKNDISLNFTIKEVSNRTEEFQSQELLGFIKKQLPTISLLNLRTSEIKEKTLVKPEQSAEPIKNSIKFHHQKFHLYLCENTVELSFHCENISKEELTHLIASIKFILLKKGLQLTVLKINGVKQ</sequence>
<dbReference type="AlphaFoldDB" id="A0A0W0W379"/>
<comment type="caution">
    <text evidence="1">The sequence shown here is derived from an EMBL/GenBank/DDBJ whole genome shotgun (WGS) entry which is preliminary data.</text>
</comment>
<dbReference type="RefSeq" id="WP_058501400.1">
    <property type="nucleotide sequence ID" value="NZ_CAAAJA010000080.1"/>
</dbReference>